<evidence type="ECO:0000313" key="2">
    <source>
        <dbReference type="EMBL" id="SPF51243.1"/>
    </source>
</evidence>
<accession>A0A2U3LH71</accession>
<name>A0A2U3LH71_9FIRM</name>
<dbReference type="SMART" id="SM00635">
    <property type="entry name" value="BID_2"/>
    <property type="match status" value="1"/>
</dbReference>
<feature type="domain" description="BIG2" evidence="1">
    <location>
        <begin position="69"/>
        <end position="146"/>
    </location>
</feature>
<organism evidence="2 3">
    <name type="scientific">Candidatus Desulfosporosinus infrequens</name>
    <dbReference type="NCBI Taxonomy" id="2043169"/>
    <lineage>
        <taxon>Bacteria</taxon>
        <taxon>Bacillati</taxon>
        <taxon>Bacillota</taxon>
        <taxon>Clostridia</taxon>
        <taxon>Eubacteriales</taxon>
        <taxon>Desulfitobacteriaceae</taxon>
        <taxon>Desulfosporosinus</taxon>
    </lineage>
</organism>
<gene>
    <name evidence="2" type="ORF">SBF1_50127</name>
</gene>
<sequence length="150" mass="15389">MIVNLHVTQKVTNENGTTSISFTPSIVDPTGTIHLQCSGVFVTLPTALDVFKIGVDYQSGNYAEVATVPVTGVSVSPPTFTIADGTTQQLTPVVTPTNATNQGLIYISTNTAIATVSSSGLISAVAIGTVDVMIATVDGNFVATVAVMVQ</sequence>
<dbReference type="Gene3D" id="2.60.40.1080">
    <property type="match status" value="1"/>
</dbReference>
<dbReference type="Proteomes" id="UP000238916">
    <property type="component" value="Unassembled WGS sequence"/>
</dbReference>
<dbReference type="SUPFAM" id="SSF49373">
    <property type="entry name" value="Invasin/intimin cell-adhesion fragments"/>
    <property type="match status" value="1"/>
</dbReference>
<evidence type="ECO:0000259" key="1">
    <source>
        <dbReference type="SMART" id="SM00635"/>
    </source>
</evidence>
<proteinExistence type="predicted"/>
<reference evidence="3" key="1">
    <citation type="submission" date="2018-02" db="EMBL/GenBank/DDBJ databases">
        <authorList>
            <person name="Hausmann B."/>
        </authorList>
    </citation>
    <scope>NUCLEOTIDE SEQUENCE [LARGE SCALE GENOMIC DNA]</scope>
    <source>
        <strain evidence="3">Peat soil MAG SbF1</strain>
    </source>
</reference>
<dbReference type="Pfam" id="PF02368">
    <property type="entry name" value="Big_2"/>
    <property type="match status" value="1"/>
</dbReference>
<evidence type="ECO:0000313" key="3">
    <source>
        <dbReference type="Proteomes" id="UP000238916"/>
    </source>
</evidence>
<protein>
    <recommendedName>
        <fullName evidence="1">BIG2 domain-containing protein</fullName>
    </recommendedName>
</protein>
<dbReference type="InterPro" id="IPR008964">
    <property type="entry name" value="Invasin/intimin_cell_adhesion"/>
</dbReference>
<dbReference type="OrthoDB" id="1858867at2"/>
<dbReference type="AlphaFoldDB" id="A0A2U3LH71"/>
<dbReference type="InterPro" id="IPR003343">
    <property type="entry name" value="Big_2"/>
</dbReference>
<dbReference type="EMBL" id="OMOF01000445">
    <property type="protein sequence ID" value="SPF51243.1"/>
    <property type="molecule type" value="Genomic_DNA"/>
</dbReference>